<accession>A0A8J7WW48</accession>
<dbReference type="EMBL" id="JAGSXH010000130">
    <property type="protein sequence ID" value="MBS2966214.1"/>
    <property type="molecule type" value="Genomic_DNA"/>
</dbReference>
<evidence type="ECO:0000256" key="4">
    <source>
        <dbReference type="ARBA" id="ARBA00023136"/>
    </source>
</evidence>
<feature type="domain" description="Ferric oxidoreductase" evidence="6">
    <location>
        <begin position="24"/>
        <end position="146"/>
    </location>
</feature>
<feature type="transmembrane region" description="Helical" evidence="5">
    <location>
        <begin position="135"/>
        <end position="155"/>
    </location>
</feature>
<gene>
    <name evidence="7" type="ORF">KGA66_24430</name>
</gene>
<feature type="transmembrane region" description="Helical" evidence="5">
    <location>
        <begin position="103"/>
        <end position="123"/>
    </location>
</feature>
<evidence type="ECO:0000313" key="8">
    <source>
        <dbReference type="Proteomes" id="UP000677913"/>
    </source>
</evidence>
<name>A0A8J7WW48_9ACTN</name>
<organism evidence="7 8">
    <name type="scientific">Actinocrinis puniceicyclus</name>
    <dbReference type="NCBI Taxonomy" id="977794"/>
    <lineage>
        <taxon>Bacteria</taxon>
        <taxon>Bacillati</taxon>
        <taxon>Actinomycetota</taxon>
        <taxon>Actinomycetes</taxon>
        <taxon>Catenulisporales</taxon>
        <taxon>Actinospicaceae</taxon>
        <taxon>Actinocrinis</taxon>
    </lineage>
</organism>
<protein>
    <submittedName>
        <fullName evidence="7">Ferric reductase-like transmembrane domain-containing protein</fullName>
    </submittedName>
</protein>
<dbReference type="Pfam" id="PF01794">
    <property type="entry name" value="Ferric_reduct"/>
    <property type="match status" value="1"/>
</dbReference>
<feature type="transmembrane region" description="Helical" evidence="5">
    <location>
        <begin position="193"/>
        <end position="212"/>
    </location>
</feature>
<proteinExistence type="predicted"/>
<keyword evidence="8" id="KW-1185">Reference proteome</keyword>
<keyword evidence="4 5" id="KW-0472">Membrane</keyword>
<dbReference type="AlphaFoldDB" id="A0A8J7WW48"/>
<evidence type="ECO:0000256" key="2">
    <source>
        <dbReference type="ARBA" id="ARBA00022692"/>
    </source>
</evidence>
<dbReference type="InterPro" id="IPR013130">
    <property type="entry name" value="Fe3_Rdtase_TM_dom"/>
</dbReference>
<feature type="transmembrane region" description="Helical" evidence="5">
    <location>
        <begin position="63"/>
        <end position="83"/>
    </location>
</feature>
<comment type="subcellular location">
    <subcellularLocation>
        <location evidence="1">Membrane</location>
        <topology evidence="1">Multi-pass membrane protein</topology>
    </subcellularLocation>
</comment>
<feature type="transmembrane region" description="Helical" evidence="5">
    <location>
        <begin position="161"/>
        <end position="181"/>
    </location>
</feature>
<reference evidence="7" key="1">
    <citation type="submission" date="2021-04" db="EMBL/GenBank/DDBJ databases">
        <title>Genome based classification of Actinospica acidithermotolerans sp. nov., an actinobacterium isolated from an Indonesian hot spring.</title>
        <authorList>
            <person name="Kusuma A.B."/>
            <person name="Putra K.E."/>
            <person name="Nafisah S."/>
            <person name="Loh J."/>
            <person name="Nouioui I."/>
            <person name="Goodfellow M."/>
        </authorList>
    </citation>
    <scope>NUCLEOTIDE SEQUENCE</scope>
    <source>
        <strain evidence="7">DSM 45618</strain>
    </source>
</reference>
<keyword evidence="3 5" id="KW-1133">Transmembrane helix</keyword>
<sequence>MTAMNLAATVHSSSMPLWYATRATGVVALVLLTLSLVMGILVSVKFVSERWPRFATIGVHRNASLLTVAFLAVHILTAVLDPYAPVGLFSLVVPFVSSYRPLWLGLGTVAFDLLLALIATSLLRTRIPYRAWRAVHWAAYACWPLAIMHGLGTGTDPKSPAILALVVFCVAAVLGAGLWRLASGWPQHARARLASGLAGAMVVIAVAAWALAGPLASGWAARAGTPAKLLAQARAAGASAQNGSSAGPTASGSSALPALPLTAQITGTVNTVASGGQATVTISGSGTGSGAAPVAFKVVLSGPALDDGGVQMTSSQVGFGPAADPGRYQGRIVSLQGGDLAAALTDRAGSALSLALHIRINGGAVTGTLTASSGSTQ</sequence>
<feature type="transmembrane region" description="Helical" evidence="5">
    <location>
        <begin position="20"/>
        <end position="42"/>
    </location>
</feature>
<evidence type="ECO:0000313" key="7">
    <source>
        <dbReference type="EMBL" id="MBS2966214.1"/>
    </source>
</evidence>
<keyword evidence="2 5" id="KW-0812">Transmembrane</keyword>
<comment type="caution">
    <text evidence="7">The sequence shown here is derived from an EMBL/GenBank/DDBJ whole genome shotgun (WGS) entry which is preliminary data.</text>
</comment>
<evidence type="ECO:0000256" key="5">
    <source>
        <dbReference type="SAM" id="Phobius"/>
    </source>
</evidence>
<evidence type="ECO:0000256" key="1">
    <source>
        <dbReference type="ARBA" id="ARBA00004141"/>
    </source>
</evidence>
<evidence type="ECO:0000259" key="6">
    <source>
        <dbReference type="Pfam" id="PF01794"/>
    </source>
</evidence>
<evidence type="ECO:0000256" key="3">
    <source>
        <dbReference type="ARBA" id="ARBA00022989"/>
    </source>
</evidence>
<dbReference type="Proteomes" id="UP000677913">
    <property type="component" value="Unassembled WGS sequence"/>
</dbReference>
<dbReference type="GO" id="GO:0016020">
    <property type="term" value="C:membrane"/>
    <property type="evidence" value="ECO:0007669"/>
    <property type="project" value="UniProtKB-SubCell"/>
</dbReference>